<dbReference type="InterPro" id="IPR031107">
    <property type="entry name" value="Small_HSP"/>
</dbReference>
<gene>
    <name evidence="6" type="ORF">QBC42DRAFT_182753</name>
</gene>
<accession>A0AAV9HG76</accession>
<name>A0AAV9HG76_9PEZI</name>
<feature type="region of interest" description="Disordered" evidence="4">
    <location>
        <begin position="24"/>
        <end position="73"/>
    </location>
</feature>
<dbReference type="PANTHER" id="PTHR11527">
    <property type="entry name" value="HEAT-SHOCK PROTEIN 20 FAMILY MEMBER"/>
    <property type="match status" value="1"/>
</dbReference>
<feature type="compositionally biased region" description="Polar residues" evidence="4">
    <location>
        <begin position="53"/>
        <end position="65"/>
    </location>
</feature>
<dbReference type="Proteomes" id="UP001321749">
    <property type="component" value="Unassembled WGS sequence"/>
</dbReference>
<dbReference type="InterPro" id="IPR002068">
    <property type="entry name" value="A-crystallin/Hsp20_dom"/>
</dbReference>
<reference evidence="6" key="2">
    <citation type="submission" date="2023-06" db="EMBL/GenBank/DDBJ databases">
        <authorList>
            <consortium name="Lawrence Berkeley National Laboratory"/>
            <person name="Mondo S.J."/>
            <person name="Hensen N."/>
            <person name="Bonometti L."/>
            <person name="Westerberg I."/>
            <person name="Brannstrom I.O."/>
            <person name="Guillou S."/>
            <person name="Cros-Aarteil S."/>
            <person name="Calhoun S."/>
            <person name="Haridas S."/>
            <person name="Kuo A."/>
            <person name="Pangilinan J."/>
            <person name="Riley R."/>
            <person name="Labutti K."/>
            <person name="Andreopoulos B."/>
            <person name="Lipzen A."/>
            <person name="Chen C."/>
            <person name="Yanf M."/>
            <person name="Daum C."/>
            <person name="Ng V."/>
            <person name="Clum A."/>
            <person name="Steindorff A."/>
            <person name="Ohm R."/>
            <person name="Martin F."/>
            <person name="Silar P."/>
            <person name="Natvig D."/>
            <person name="Lalanne C."/>
            <person name="Gautier V."/>
            <person name="Ament-Velasquez S.L."/>
            <person name="Kruys A."/>
            <person name="Hutchinson M.I."/>
            <person name="Powell A.J."/>
            <person name="Barry K."/>
            <person name="Miller A.N."/>
            <person name="Grigoriev I.V."/>
            <person name="Debuchy R."/>
            <person name="Gladieux P."/>
            <person name="Thoren M.H."/>
            <person name="Johannesson H."/>
        </authorList>
    </citation>
    <scope>NUCLEOTIDE SEQUENCE</scope>
    <source>
        <strain evidence="6">PSN324</strain>
    </source>
</reference>
<feature type="compositionally biased region" description="Low complexity" evidence="4">
    <location>
        <begin position="25"/>
        <end position="39"/>
    </location>
</feature>
<keyword evidence="1 6" id="KW-0346">Stress response</keyword>
<evidence type="ECO:0000259" key="5">
    <source>
        <dbReference type="PROSITE" id="PS01031"/>
    </source>
</evidence>
<dbReference type="PROSITE" id="PS01031">
    <property type="entry name" value="SHSP"/>
    <property type="match status" value="1"/>
</dbReference>
<dbReference type="AlphaFoldDB" id="A0AAV9HG76"/>
<feature type="region of interest" description="Disordered" evidence="4">
    <location>
        <begin position="133"/>
        <end position="158"/>
    </location>
</feature>
<evidence type="ECO:0000256" key="2">
    <source>
        <dbReference type="PROSITE-ProRule" id="PRU00285"/>
    </source>
</evidence>
<sequence>MASFYEPAQPSLVPLFRLLDEWDRASQQTQEQPQAQACKQARRQPCPAHAQNKRPQPQAQTQPSKKQVRPIQRFTPRFDVRETEAAYELYGELPGAARENINIEFTEPQTIVISGKVERRATPVAVPVVPQIEAAPQPAAEEERPRSPYQATVEDTDDEEFETLSNKEVAVVEAEAQKTEDTQHEEEQGRYLLQERSVGEFSRIFNLPARVDCDAVSASLENGILTVIVPKQAKHVPRTVSIN</sequence>
<evidence type="ECO:0000313" key="6">
    <source>
        <dbReference type="EMBL" id="KAK4459693.1"/>
    </source>
</evidence>
<evidence type="ECO:0000256" key="1">
    <source>
        <dbReference type="ARBA" id="ARBA00023016"/>
    </source>
</evidence>
<dbReference type="Gene3D" id="2.60.40.790">
    <property type="match status" value="1"/>
</dbReference>
<organism evidence="6 7">
    <name type="scientific">Cladorrhinum samala</name>
    <dbReference type="NCBI Taxonomy" id="585594"/>
    <lineage>
        <taxon>Eukaryota</taxon>
        <taxon>Fungi</taxon>
        <taxon>Dikarya</taxon>
        <taxon>Ascomycota</taxon>
        <taxon>Pezizomycotina</taxon>
        <taxon>Sordariomycetes</taxon>
        <taxon>Sordariomycetidae</taxon>
        <taxon>Sordariales</taxon>
        <taxon>Podosporaceae</taxon>
        <taxon>Cladorrhinum</taxon>
    </lineage>
</organism>
<feature type="domain" description="SHSP" evidence="5">
    <location>
        <begin position="69"/>
        <end position="243"/>
    </location>
</feature>
<evidence type="ECO:0000256" key="4">
    <source>
        <dbReference type="SAM" id="MobiDB-lite"/>
    </source>
</evidence>
<proteinExistence type="inferred from homology"/>
<evidence type="ECO:0000256" key="3">
    <source>
        <dbReference type="RuleBase" id="RU003616"/>
    </source>
</evidence>
<comment type="caution">
    <text evidence="6">The sequence shown here is derived from an EMBL/GenBank/DDBJ whole genome shotgun (WGS) entry which is preliminary data.</text>
</comment>
<keyword evidence="7" id="KW-1185">Reference proteome</keyword>
<dbReference type="Pfam" id="PF00011">
    <property type="entry name" value="HSP20"/>
    <property type="match status" value="1"/>
</dbReference>
<dbReference type="SUPFAM" id="SSF49764">
    <property type="entry name" value="HSP20-like chaperones"/>
    <property type="match status" value="1"/>
</dbReference>
<dbReference type="InterPro" id="IPR008978">
    <property type="entry name" value="HSP20-like_chaperone"/>
</dbReference>
<protein>
    <submittedName>
        <fullName evidence="6">Small heat shock protein</fullName>
    </submittedName>
</protein>
<dbReference type="EMBL" id="MU865030">
    <property type="protein sequence ID" value="KAK4459693.1"/>
    <property type="molecule type" value="Genomic_DNA"/>
</dbReference>
<reference evidence="6" key="1">
    <citation type="journal article" date="2023" name="Mol. Phylogenet. Evol.">
        <title>Genome-scale phylogeny and comparative genomics of the fungal order Sordariales.</title>
        <authorList>
            <person name="Hensen N."/>
            <person name="Bonometti L."/>
            <person name="Westerberg I."/>
            <person name="Brannstrom I.O."/>
            <person name="Guillou S."/>
            <person name="Cros-Aarteil S."/>
            <person name="Calhoun S."/>
            <person name="Haridas S."/>
            <person name="Kuo A."/>
            <person name="Mondo S."/>
            <person name="Pangilinan J."/>
            <person name="Riley R."/>
            <person name="LaButti K."/>
            <person name="Andreopoulos B."/>
            <person name="Lipzen A."/>
            <person name="Chen C."/>
            <person name="Yan M."/>
            <person name="Daum C."/>
            <person name="Ng V."/>
            <person name="Clum A."/>
            <person name="Steindorff A."/>
            <person name="Ohm R.A."/>
            <person name="Martin F."/>
            <person name="Silar P."/>
            <person name="Natvig D.O."/>
            <person name="Lalanne C."/>
            <person name="Gautier V."/>
            <person name="Ament-Velasquez S.L."/>
            <person name="Kruys A."/>
            <person name="Hutchinson M.I."/>
            <person name="Powell A.J."/>
            <person name="Barry K."/>
            <person name="Miller A.N."/>
            <person name="Grigoriev I.V."/>
            <person name="Debuchy R."/>
            <person name="Gladieux P."/>
            <person name="Hiltunen Thoren M."/>
            <person name="Johannesson H."/>
        </authorList>
    </citation>
    <scope>NUCLEOTIDE SEQUENCE</scope>
    <source>
        <strain evidence="6">PSN324</strain>
    </source>
</reference>
<dbReference type="CDD" id="cd06464">
    <property type="entry name" value="ACD_sHsps-like"/>
    <property type="match status" value="1"/>
</dbReference>
<comment type="similarity">
    <text evidence="2 3">Belongs to the small heat shock protein (HSP20) family.</text>
</comment>
<evidence type="ECO:0000313" key="7">
    <source>
        <dbReference type="Proteomes" id="UP001321749"/>
    </source>
</evidence>